<dbReference type="Proteomes" id="UP000282574">
    <property type="component" value="Unassembled WGS sequence"/>
</dbReference>
<dbReference type="RefSeq" id="WP_127024329.1">
    <property type="nucleotide sequence ID" value="NZ_JAVKZF010000001.1"/>
</dbReference>
<evidence type="ECO:0000313" key="10">
    <source>
        <dbReference type="Proteomes" id="UP000282574"/>
    </source>
</evidence>
<evidence type="ECO:0000256" key="3">
    <source>
        <dbReference type="ARBA" id="ARBA00022475"/>
    </source>
</evidence>
<dbReference type="Pfam" id="PF02687">
    <property type="entry name" value="FtsX"/>
    <property type="match status" value="1"/>
</dbReference>
<dbReference type="EMBL" id="RSCK01000066">
    <property type="protein sequence ID" value="RUT06853.1"/>
    <property type="molecule type" value="Genomic_DNA"/>
</dbReference>
<feature type="transmembrane region" description="Helical" evidence="7">
    <location>
        <begin position="17"/>
        <end position="38"/>
    </location>
</feature>
<feature type="transmembrane region" description="Helical" evidence="7">
    <location>
        <begin position="303"/>
        <end position="333"/>
    </location>
</feature>
<dbReference type="PANTHER" id="PTHR43738">
    <property type="entry name" value="ABC TRANSPORTER, MEMBRANE PROTEIN"/>
    <property type="match status" value="1"/>
</dbReference>
<evidence type="ECO:0000256" key="5">
    <source>
        <dbReference type="ARBA" id="ARBA00022989"/>
    </source>
</evidence>
<dbReference type="InterPro" id="IPR005891">
    <property type="entry name" value="DevC"/>
</dbReference>
<comment type="caution">
    <text evidence="9">The sequence shown here is derived from an EMBL/GenBank/DDBJ whole genome shotgun (WGS) entry which is preliminary data.</text>
</comment>
<feature type="transmembrane region" description="Helical" evidence="7">
    <location>
        <begin position="354"/>
        <end position="376"/>
    </location>
</feature>
<keyword evidence="4 7" id="KW-0812">Transmembrane</keyword>
<keyword evidence="2" id="KW-0813">Transport</keyword>
<reference evidence="9 10" key="1">
    <citation type="journal article" date="2019" name="Genome Biol. Evol.">
        <title>Day and night: Metabolic profiles and evolutionary relationships of six axenic non-marine cyanobacteria.</title>
        <authorList>
            <person name="Will S.E."/>
            <person name="Henke P."/>
            <person name="Boedeker C."/>
            <person name="Huang S."/>
            <person name="Brinkmann H."/>
            <person name="Rohde M."/>
            <person name="Jarek M."/>
            <person name="Friedl T."/>
            <person name="Seufert S."/>
            <person name="Schumacher M."/>
            <person name="Overmann J."/>
            <person name="Neumann-Schaal M."/>
            <person name="Petersen J."/>
        </authorList>
    </citation>
    <scope>NUCLEOTIDE SEQUENCE [LARGE SCALE GENOMIC DNA]</scope>
    <source>
        <strain evidence="9 10">SAG 39.79</strain>
    </source>
</reference>
<dbReference type="PIRSF" id="PIRSF031773">
    <property type="entry name" value="DevC"/>
    <property type="match status" value="1"/>
</dbReference>
<proteinExistence type="predicted"/>
<dbReference type="AlphaFoldDB" id="A0AB37UDX4"/>
<evidence type="ECO:0000259" key="8">
    <source>
        <dbReference type="Pfam" id="PF02687"/>
    </source>
</evidence>
<feature type="domain" description="ABC3 transporter permease C-terminal" evidence="8">
    <location>
        <begin position="267"/>
        <end position="380"/>
    </location>
</feature>
<dbReference type="NCBIfam" id="TIGR01185">
    <property type="entry name" value="devC"/>
    <property type="match status" value="1"/>
</dbReference>
<evidence type="ECO:0000256" key="7">
    <source>
        <dbReference type="SAM" id="Phobius"/>
    </source>
</evidence>
<name>A0AB37UDX4_9CYAN</name>
<evidence type="ECO:0000256" key="6">
    <source>
        <dbReference type="ARBA" id="ARBA00023136"/>
    </source>
</evidence>
<dbReference type="InterPro" id="IPR003838">
    <property type="entry name" value="ABC3_permease_C"/>
</dbReference>
<protein>
    <submittedName>
        <fullName evidence="9">ABC transporter</fullName>
    </submittedName>
</protein>
<keyword evidence="5 7" id="KW-1133">Transmembrane helix</keyword>
<feature type="transmembrane region" description="Helical" evidence="7">
    <location>
        <begin position="252"/>
        <end position="283"/>
    </location>
</feature>
<evidence type="ECO:0000313" key="9">
    <source>
        <dbReference type="EMBL" id="RUT06853.1"/>
    </source>
</evidence>
<sequence length="384" mass="42378">MKTPIAWLNLVHEKTRLVVAIAGVSFAVILVFMNLGFLGSLAKSASQMYEQINADIYLRSPLALEISSTKPFAIERIYQARGVNGVERAMPLYLGYLQWRNPETRLSRAIFAFGINPNDPVFLIPELDSPANRAALLRPDTVLYDRLSRPEYGTQEIGTTTEARSRGIGRKVTIGGQYTFGGGFAADGTLIMTDQNFRRYFDPFGLNRVSLGLVKLRSDADLDKVVQELRQILPKDVEVITKAEIIQRDRAYWIGATSTGFIFGMGVIVSCIVGVVIVYQILYTDVSSHLRQYATLKAMGYRSRVLCAIVIQEAIILALLGYIPGFAISLGLYDLTLRATSGGLPIAMELERAILVLLLTILMCTLSGLVSLQKVINADPAEVF</sequence>
<keyword evidence="10" id="KW-1185">Reference proteome</keyword>
<accession>A0AB37UDX4</accession>
<evidence type="ECO:0000256" key="4">
    <source>
        <dbReference type="ARBA" id="ARBA00022692"/>
    </source>
</evidence>
<comment type="subcellular location">
    <subcellularLocation>
        <location evidence="1">Cell membrane</location>
        <topology evidence="1">Multi-pass membrane protein</topology>
    </subcellularLocation>
</comment>
<dbReference type="PANTHER" id="PTHR43738:SF1">
    <property type="entry name" value="HEMIN TRANSPORT SYSTEM PERMEASE PROTEIN HRTB-RELATED"/>
    <property type="match status" value="1"/>
</dbReference>
<evidence type="ECO:0000256" key="1">
    <source>
        <dbReference type="ARBA" id="ARBA00004651"/>
    </source>
</evidence>
<gene>
    <name evidence="9" type="ORF">DSM107010_52320</name>
</gene>
<organism evidence="9 10">
    <name type="scientific">Chroococcidiopsis cubana SAG 39.79</name>
    <dbReference type="NCBI Taxonomy" id="388085"/>
    <lineage>
        <taxon>Bacteria</taxon>
        <taxon>Bacillati</taxon>
        <taxon>Cyanobacteriota</taxon>
        <taxon>Cyanophyceae</taxon>
        <taxon>Chroococcidiopsidales</taxon>
        <taxon>Chroococcidiopsidaceae</taxon>
        <taxon>Chroococcidiopsis</taxon>
    </lineage>
</organism>
<dbReference type="InterPro" id="IPR051125">
    <property type="entry name" value="ABC-4/HrtB_transporter"/>
</dbReference>
<dbReference type="GO" id="GO:0005886">
    <property type="term" value="C:plasma membrane"/>
    <property type="evidence" value="ECO:0007669"/>
    <property type="project" value="UniProtKB-SubCell"/>
</dbReference>
<evidence type="ECO:0000256" key="2">
    <source>
        <dbReference type="ARBA" id="ARBA00022448"/>
    </source>
</evidence>
<keyword evidence="3" id="KW-1003">Cell membrane</keyword>
<keyword evidence="6 7" id="KW-0472">Membrane</keyword>